<dbReference type="Proteomes" id="UP001165122">
    <property type="component" value="Unassembled WGS sequence"/>
</dbReference>
<organism evidence="3 4">
    <name type="scientific">Triparma laevis f. longispina</name>
    <dbReference type="NCBI Taxonomy" id="1714387"/>
    <lineage>
        <taxon>Eukaryota</taxon>
        <taxon>Sar</taxon>
        <taxon>Stramenopiles</taxon>
        <taxon>Ochrophyta</taxon>
        <taxon>Bolidophyceae</taxon>
        <taxon>Parmales</taxon>
        <taxon>Triparmaceae</taxon>
        <taxon>Triparma</taxon>
    </lineage>
</organism>
<dbReference type="Pfam" id="PF00149">
    <property type="entry name" value="Metallophos"/>
    <property type="match status" value="1"/>
</dbReference>
<proteinExistence type="predicted"/>
<dbReference type="InterPro" id="IPR004843">
    <property type="entry name" value="Calcineurin-like_PHP"/>
</dbReference>
<dbReference type="OrthoDB" id="45007at2759"/>
<evidence type="ECO:0000313" key="3">
    <source>
        <dbReference type="EMBL" id="GMI04057.1"/>
    </source>
</evidence>
<dbReference type="InterPro" id="IPR041792">
    <property type="entry name" value="MPP_PAP"/>
</dbReference>
<dbReference type="AlphaFoldDB" id="A0A9W7CCH7"/>
<evidence type="ECO:0000313" key="4">
    <source>
        <dbReference type="Proteomes" id="UP001165122"/>
    </source>
</evidence>
<evidence type="ECO:0000259" key="2">
    <source>
        <dbReference type="Pfam" id="PF00149"/>
    </source>
</evidence>
<dbReference type="PANTHER" id="PTHR45867">
    <property type="entry name" value="PURPLE ACID PHOSPHATASE"/>
    <property type="match status" value="1"/>
</dbReference>
<evidence type="ECO:0000256" key="1">
    <source>
        <dbReference type="ARBA" id="ARBA00023180"/>
    </source>
</evidence>
<protein>
    <recommendedName>
        <fullName evidence="2">Calcineurin-like phosphoesterase domain-containing protein</fullName>
    </recommendedName>
</protein>
<feature type="domain" description="Calcineurin-like phosphoesterase" evidence="2">
    <location>
        <begin position="149"/>
        <end position="375"/>
    </location>
</feature>
<dbReference type="PANTHER" id="PTHR45867:SF3">
    <property type="entry name" value="ACID PHOSPHATASE TYPE 7"/>
    <property type="match status" value="1"/>
</dbReference>
<dbReference type="CDD" id="cd00839">
    <property type="entry name" value="MPP_PAPs"/>
    <property type="match status" value="1"/>
</dbReference>
<dbReference type="Gene3D" id="3.60.21.10">
    <property type="match status" value="1"/>
</dbReference>
<accession>A0A9W7CCH7</accession>
<dbReference type="GO" id="GO:0016787">
    <property type="term" value="F:hydrolase activity"/>
    <property type="evidence" value="ECO:0007669"/>
    <property type="project" value="InterPro"/>
</dbReference>
<comment type="caution">
    <text evidence="3">The sequence shown here is derived from an EMBL/GenBank/DDBJ whole genome shotgun (WGS) entry which is preliminary data.</text>
</comment>
<dbReference type="InterPro" id="IPR029052">
    <property type="entry name" value="Metallo-depent_PP-like"/>
</dbReference>
<name>A0A9W7CCH7_9STRA</name>
<sequence length="462" mass="50822">MSLGSSPESCVISWVSSSEPNPDVQFYNSTESDSNTGSAYFAEVQMSSSSSIGYASLYTENRCGTTRLMSSVYIEDCSDLSNGYKVRNLQTTSGSGSKKTPVNSFSDLFCGRVPSASSTSSISSIALVADMSDYMFSPGEYVSSIPSMTDAATNGEIDLVIHGGDISYDIDDDCGRRGDGFMNAIQQLSTTVPYIFGVGDHEGGRKDLNVDCHAPSSGYDYEGFRMRVGEATNAGQMIMAHASGSPTSFYFSFDVGFVHFVVINTNAWIHACQYWMLKPQMMWMEADLNSVDREKTPWVVVIAHRAIYCVKNDDSECTTESEAMRYGLPEAAYKKNINIGEWIGEVKGHDNVFGIEPVLGKYKVDLVFGGHTHHYERSYPSYDGVSVQKDYVNPKGTVFVVGGIAGVGEDAFEEEYADFTAWRDETYRESWGHLKANMTHAVWTQRLANDGGALDEFTISRE</sequence>
<dbReference type="EMBL" id="BRXW01000067">
    <property type="protein sequence ID" value="GMI04057.1"/>
    <property type="molecule type" value="Genomic_DNA"/>
</dbReference>
<dbReference type="SUPFAM" id="SSF56300">
    <property type="entry name" value="Metallo-dependent phosphatases"/>
    <property type="match status" value="1"/>
</dbReference>
<gene>
    <name evidence="3" type="ORF">TrLO_g15731</name>
</gene>
<keyword evidence="4" id="KW-1185">Reference proteome</keyword>
<keyword evidence="1" id="KW-0325">Glycoprotein</keyword>
<reference evidence="4" key="1">
    <citation type="journal article" date="2023" name="Commun. Biol.">
        <title>Genome analysis of Parmales, the sister group of diatoms, reveals the evolutionary specialization of diatoms from phago-mixotrophs to photoautotrophs.</title>
        <authorList>
            <person name="Ban H."/>
            <person name="Sato S."/>
            <person name="Yoshikawa S."/>
            <person name="Yamada K."/>
            <person name="Nakamura Y."/>
            <person name="Ichinomiya M."/>
            <person name="Sato N."/>
            <person name="Blanc-Mathieu R."/>
            <person name="Endo H."/>
            <person name="Kuwata A."/>
            <person name="Ogata H."/>
        </authorList>
    </citation>
    <scope>NUCLEOTIDE SEQUENCE [LARGE SCALE GENOMIC DNA]</scope>
    <source>
        <strain evidence="4">NIES 3700</strain>
    </source>
</reference>